<dbReference type="SMART" id="SM01393">
    <property type="entry name" value="Ribosomal_L32e"/>
    <property type="match status" value="1"/>
</dbReference>
<dbReference type="GO" id="GO:0006412">
    <property type="term" value="P:translation"/>
    <property type="evidence" value="ECO:0007669"/>
    <property type="project" value="InterPro"/>
</dbReference>
<dbReference type="SUPFAM" id="SSF52042">
    <property type="entry name" value="Ribosomal protein L32e"/>
    <property type="match status" value="1"/>
</dbReference>
<dbReference type="PANTHER" id="PTHR23413:SF1">
    <property type="entry name" value="RIBOSOMAL PROTEIN L32"/>
    <property type="match status" value="1"/>
</dbReference>
<dbReference type="EMBL" id="HBHY01007124">
    <property type="protein sequence ID" value="CAE0133718.1"/>
    <property type="molecule type" value="Transcribed_RNA"/>
</dbReference>
<name>A0A7S3F8R8_9VIRI</name>
<sequence>MVQPLVKHKIVHKKTTKFKRLQCDRKVTVKESWRRPKGIDCRHRRKFKGTVPMPNIGYGTDKRYKHVLPCGFKKFVIHNVKELDMLMMHNRTYAAEIAHDVGARKRKEIVERAKQLNVNVLNGKARLRTEDDE</sequence>
<comment type="similarity">
    <text evidence="1">Belongs to the eukaryotic ribosomal protein eL32 family.</text>
</comment>
<keyword evidence="3" id="KW-0687">Ribonucleoprotein</keyword>
<reference evidence="4" key="1">
    <citation type="submission" date="2021-01" db="EMBL/GenBank/DDBJ databases">
        <authorList>
            <person name="Corre E."/>
            <person name="Pelletier E."/>
            <person name="Niang G."/>
            <person name="Scheremetjew M."/>
            <person name="Finn R."/>
            <person name="Kale V."/>
            <person name="Holt S."/>
            <person name="Cochrane G."/>
            <person name="Meng A."/>
            <person name="Brown T."/>
            <person name="Cohen L."/>
        </authorList>
    </citation>
    <scope>NUCLEOTIDE SEQUENCE</scope>
    <source>
        <strain evidence="4">RCC927</strain>
    </source>
</reference>
<dbReference type="InterPro" id="IPR001515">
    <property type="entry name" value="Ribosomal_eL32"/>
</dbReference>
<dbReference type="PROSITE" id="PS00580">
    <property type="entry name" value="RIBOSOMAL_L32E"/>
    <property type="match status" value="1"/>
</dbReference>
<dbReference type="GO" id="GO:0022625">
    <property type="term" value="C:cytosolic large ribosomal subunit"/>
    <property type="evidence" value="ECO:0007669"/>
    <property type="project" value="TreeGrafter"/>
</dbReference>
<gene>
    <name evidence="4" type="ORF">PSIN1315_LOCUS4600</name>
</gene>
<dbReference type="Pfam" id="PF01655">
    <property type="entry name" value="Ribosomal_L32e"/>
    <property type="match status" value="1"/>
</dbReference>
<evidence type="ECO:0000256" key="1">
    <source>
        <dbReference type="ARBA" id="ARBA00008431"/>
    </source>
</evidence>
<evidence type="ECO:0008006" key="5">
    <source>
        <dbReference type="Google" id="ProtNLM"/>
    </source>
</evidence>
<protein>
    <recommendedName>
        <fullName evidence="5">60S ribosomal protein L32</fullName>
    </recommendedName>
</protein>
<dbReference type="InterPro" id="IPR036351">
    <property type="entry name" value="Ribosomal_eL32_sf"/>
</dbReference>
<dbReference type="AlphaFoldDB" id="A0A7S3F8R8"/>
<dbReference type="PANTHER" id="PTHR23413">
    <property type="entry name" value="60S RIBOSOMAL PROTEIN L32 AND DNA-DIRECTED RNA POLYMERASE II, SUBUNIT N"/>
    <property type="match status" value="1"/>
</dbReference>
<dbReference type="GO" id="GO:0003735">
    <property type="term" value="F:structural constituent of ribosome"/>
    <property type="evidence" value="ECO:0007669"/>
    <property type="project" value="InterPro"/>
</dbReference>
<organism evidence="4">
    <name type="scientific">Prasinoderma singulare</name>
    <dbReference type="NCBI Taxonomy" id="676789"/>
    <lineage>
        <taxon>Eukaryota</taxon>
        <taxon>Viridiplantae</taxon>
        <taxon>Prasinodermophyta</taxon>
        <taxon>Prasinodermophyceae</taxon>
        <taxon>Prasinodermales</taxon>
        <taxon>Prasinodermaceae</taxon>
        <taxon>Prasinoderma</taxon>
    </lineage>
</organism>
<keyword evidence="2" id="KW-0689">Ribosomal protein</keyword>
<proteinExistence type="inferred from homology"/>
<dbReference type="CDD" id="cd00513">
    <property type="entry name" value="Ribosomal_L32_L32e"/>
    <property type="match status" value="1"/>
</dbReference>
<evidence type="ECO:0000256" key="2">
    <source>
        <dbReference type="ARBA" id="ARBA00022980"/>
    </source>
</evidence>
<accession>A0A7S3F8R8</accession>
<evidence type="ECO:0000256" key="3">
    <source>
        <dbReference type="ARBA" id="ARBA00023274"/>
    </source>
</evidence>
<evidence type="ECO:0000313" key="4">
    <source>
        <dbReference type="EMBL" id="CAE0133718.1"/>
    </source>
</evidence>
<dbReference type="InterPro" id="IPR018263">
    <property type="entry name" value="Ribosomal_eL32_CS"/>
</dbReference>